<keyword evidence="2" id="KW-1185">Reference proteome</keyword>
<gene>
    <name evidence="1" type="ORF">CLPUN_46120</name>
</gene>
<evidence type="ECO:0008006" key="3">
    <source>
        <dbReference type="Google" id="ProtNLM"/>
    </source>
</evidence>
<dbReference type="AlphaFoldDB" id="A0A1S8T5I5"/>
<comment type="caution">
    <text evidence="1">The sequence shown here is derived from an EMBL/GenBank/DDBJ whole genome shotgun (WGS) entry which is preliminary data.</text>
</comment>
<evidence type="ECO:0000313" key="1">
    <source>
        <dbReference type="EMBL" id="OOM72909.1"/>
    </source>
</evidence>
<sequence>MEIPSKVKIGYQNYNVNIIDGNLVDDNKVCYGNIDYDKSNINISDLYSEDQKKCTFIHECLHGIDDIMEINLDEDQIRKLGKGLYQFIKDNPGIFNEKSECNMEEIGKCVAEKMKEALINIKS</sequence>
<dbReference type="STRING" id="29367.CLPUN_46120"/>
<organism evidence="1 2">
    <name type="scientific">Clostridium puniceum</name>
    <dbReference type="NCBI Taxonomy" id="29367"/>
    <lineage>
        <taxon>Bacteria</taxon>
        <taxon>Bacillati</taxon>
        <taxon>Bacillota</taxon>
        <taxon>Clostridia</taxon>
        <taxon>Eubacteriales</taxon>
        <taxon>Clostridiaceae</taxon>
        <taxon>Clostridium</taxon>
    </lineage>
</organism>
<accession>A0A1S8T5I5</accession>
<dbReference type="EMBL" id="LZZM01000219">
    <property type="protein sequence ID" value="OOM72909.1"/>
    <property type="molecule type" value="Genomic_DNA"/>
</dbReference>
<dbReference type="Proteomes" id="UP000190890">
    <property type="component" value="Unassembled WGS sequence"/>
</dbReference>
<name>A0A1S8T5I5_9CLOT</name>
<proteinExistence type="predicted"/>
<protein>
    <recommendedName>
        <fullName evidence="3">Phage protein</fullName>
    </recommendedName>
</protein>
<evidence type="ECO:0000313" key="2">
    <source>
        <dbReference type="Proteomes" id="UP000190890"/>
    </source>
</evidence>
<dbReference type="RefSeq" id="WP_198944397.1">
    <property type="nucleotide sequence ID" value="NZ_LZZM01000219.1"/>
</dbReference>
<reference evidence="1 2" key="1">
    <citation type="submission" date="2016-05" db="EMBL/GenBank/DDBJ databases">
        <title>Microbial solvent formation.</title>
        <authorList>
            <person name="Poehlein A."/>
            <person name="Montoya Solano J.D."/>
            <person name="Flitsch S."/>
            <person name="Krabben P."/>
            <person name="Duerre P."/>
            <person name="Daniel R."/>
        </authorList>
    </citation>
    <scope>NUCLEOTIDE SEQUENCE [LARGE SCALE GENOMIC DNA]</scope>
    <source>
        <strain evidence="1 2">DSM 2619</strain>
    </source>
</reference>